<dbReference type="Proteomes" id="UP001346869">
    <property type="component" value="Unassembled WGS sequence"/>
</dbReference>
<name>A0AAN7XKL8_ELEMC</name>
<evidence type="ECO:0000256" key="1">
    <source>
        <dbReference type="SAM" id="MobiDB-lite"/>
    </source>
</evidence>
<evidence type="ECO:0000313" key="3">
    <source>
        <dbReference type="Proteomes" id="UP001346869"/>
    </source>
</evidence>
<evidence type="ECO:0000313" key="2">
    <source>
        <dbReference type="EMBL" id="KAK5862717.1"/>
    </source>
</evidence>
<dbReference type="AlphaFoldDB" id="A0AAN7XKL8"/>
<reference evidence="2 3" key="2">
    <citation type="journal article" date="2023" name="Mol. Biol. Evol.">
        <title>Genomics of Secondarily Temperate Adaptation in the Only Non-Antarctic Icefish.</title>
        <authorList>
            <person name="Rivera-Colon A.G."/>
            <person name="Rayamajhi N."/>
            <person name="Minhas B.F."/>
            <person name="Madrigal G."/>
            <person name="Bilyk K.T."/>
            <person name="Yoon V."/>
            <person name="Hune M."/>
            <person name="Gregory S."/>
            <person name="Cheng C.H.C."/>
            <person name="Catchen J.M."/>
        </authorList>
    </citation>
    <scope>NUCLEOTIDE SEQUENCE [LARGE SCALE GENOMIC DNA]</scope>
    <source>
        <strain evidence="2">JMC-PN-2008</strain>
    </source>
</reference>
<feature type="region of interest" description="Disordered" evidence="1">
    <location>
        <begin position="1"/>
        <end position="46"/>
    </location>
</feature>
<gene>
    <name evidence="2" type="ORF">PBY51_018086</name>
</gene>
<dbReference type="EMBL" id="JAUZQC010000012">
    <property type="protein sequence ID" value="KAK5862717.1"/>
    <property type="molecule type" value="Genomic_DNA"/>
</dbReference>
<feature type="compositionally biased region" description="Polar residues" evidence="1">
    <location>
        <begin position="32"/>
        <end position="41"/>
    </location>
</feature>
<proteinExistence type="predicted"/>
<feature type="compositionally biased region" description="Basic and acidic residues" evidence="1">
    <location>
        <begin position="1"/>
        <end position="16"/>
    </location>
</feature>
<protein>
    <submittedName>
        <fullName evidence="2">Uncharacterized protein</fullName>
    </submittedName>
</protein>
<keyword evidence="3" id="KW-1185">Reference proteome</keyword>
<comment type="caution">
    <text evidence="2">The sequence shown here is derived from an EMBL/GenBank/DDBJ whole genome shotgun (WGS) entry which is preliminary data.</text>
</comment>
<reference evidence="2 3" key="1">
    <citation type="journal article" date="2023" name="Genes (Basel)">
        <title>Chromosome-Level Genome Assembly and Circadian Gene Repertoire of the Patagonia Blennie Eleginops maclovinus-The Closest Ancestral Proxy of Antarctic Cryonotothenioids.</title>
        <authorList>
            <person name="Cheng C.C."/>
            <person name="Rivera-Colon A.G."/>
            <person name="Minhas B.F."/>
            <person name="Wilson L."/>
            <person name="Rayamajhi N."/>
            <person name="Vargas-Chacoff L."/>
            <person name="Catchen J.M."/>
        </authorList>
    </citation>
    <scope>NUCLEOTIDE SEQUENCE [LARGE SCALE GENOMIC DNA]</scope>
    <source>
        <strain evidence="2">JMC-PN-2008</strain>
    </source>
</reference>
<sequence>MVNTLDHTEVVRKAVSERGSGGDDETLPACHTPQSASNQSLDRSRPLSCRNVSVKVYSETNAFPSSSV</sequence>
<organism evidence="2 3">
    <name type="scientific">Eleginops maclovinus</name>
    <name type="common">Patagonian blennie</name>
    <name type="synonym">Eleginus maclovinus</name>
    <dbReference type="NCBI Taxonomy" id="56733"/>
    <lineage>
        <taxon>Eukaryota</taxon>
        <taxon>Metazoa</taxon>
        <taxon>Chordata</taxon>
        <taxon>Craniata</taxon>
        <taxon>Vertebrata</taxon>
        <taxon>Euteleostomi</taxon>
        <taxon>Actinopterygii</taxon>
        <taxon>Neopterygii</taxon>
        <taxon>Teleostei</taxon>
        <taxon>Neoteleostei</taxon>
        <taxon>Acanthomorphata</taxon>
        <taxon>Eupercaria</taxon>
        <taxon>Perciformes</taxon>
        <taxon>Notothenioidei</taxon>
        <taxon>Eleginopidae</taxon>
        <taxon>Eleginops</taxon>
    </lineage>
</organism>
<accession>A0AAN7XKL8</accession>